<dbReference type="OrthoDB" id="9573766at2759"/>
<dbReference type="KEGG" id="cge:100770524"/>
<keyword evidence="5" id="KW-1185">Reference proteome</keyword>
<dbReference type="EMBL" id="KE684181">
    <property type="protein sequence ID" value="ERE65458.1"/>
    <property type="molecule type" value="Genomic_DNA"/>
</dbReference>
<reference evidence="5" key="4">
    <citation type="journal article" date="2020" name="Biotechnol. Bioeng.">
        <title>Chromosome-scale scaffolds for the Chinese hamster reference genome assembly to facilitate the study of the CHO epigenome.</title>
        <authorList>
            <person name="Hilliard W."/>
            <person name="MacDonald M."/>
            <person name="Lee K.H."/>
        </authorList>
    </citation>
    <scope>NUCLEOTIDE SEQUENCE [LARGE SCALE GENOMIC DNA]</scope>
    <source>
        <strain evidence="5">17A/GY</strain>
    </source>
</reference>
<reference evidence="4" key="1">
    <citation type="journal article" date="2013" name="Nat. Biotechnol.">
        <title>Chinese hamster genome sequenced from sorted chromosomes.</title>
        <authorList>
            <person name="Brinkrolf K."/>
            <person name="Rupp O."/>
            <person name="Laux H."/>
            <person name="Kollin F."/>
            <person name="Ernst W."/>
            <person name="Linke B."/>
            <person name="Kofler R."/>
            <person name="Romand S."/>
            <person name="Hesse F."/>
            <person name="Budach W.E."/>
            <person name="Galosy S."/>
            <person name="Muller D."/>
            <person name="Noll T."/>
            <person name="Wienberg J."/>
            <person name="Jostock T."/>
            <person name="Leonard M."/>
            <person name="Grillari J."/>
            <person name="Tauch A."/>
            <person name="Goesmann A."/>
            <person name="Helk B."/>
            <person name="Mott J.E."/>
            <person name="Puhler A."/>
            <person name="Borth N."/>
        </authorList>
    </citation>
    <scope>NUCLEOTIDE SEQUENCE [LARGE SCALE GENOMIC DNA]</scope>
    <source>
        <strain evidence="4">17A/GY</strain>
    </source>
</reference>
<evidence type="ECO:0000256" key="2">
    <source>
        <dbReference type="ARBA" id="ARBA00022490"/>
    </source>
</evidence>
<organism evidence="3 4">
    <name type="scientific">Cricetulus griseus</name>
    <name type="common">Chinese hamster</name>
    <name type="synonym">Cricetulus barabensis griseus</name>
    <dbReference type="NCBI Taxonomy" id="10029"/>
    <lineage>
        <taxon>Eukaryota</taxon>
        <taxon>Metazoa</taxon>
        <taxon>Chordata</taxon>
        <taxon>Craniata</taxon>
        <taxon>Vertebrata</taxon>
        <taxon>Euteleostomi</taxon>
        <taxon>Mammalia</taxon>
        <taxon>Eutheria</taxon>
        <taxon>Euarchontoglires</taxon>
        <taxon>Glires</taxon>
        <taxon>Rodentia</taxon>
        <taxon>Myomorpha</taxon>
        <taxon>Muroidea</taxon>
        <taxon>Cricetidae</taxon>
        <taxon>Cricetinae</taxon>
        <taxon>Cricetulus</taxon>
    </lineage>
</organism>
<reference evidence="6" key="5">
    <citation type="submission" date="2025-04" db="UniProtKB">
        <authorList>
            <consortium name="RefSeq"/>
        </authorList>
    </citation>
    <scope>IDENTIFICATION</scope>
    <source>
        <strain evidence="6">17A/GY</strain>
        <tissue evidence="6">Liver</tissue>
    </source>
</reference>
<sequence>MHRLISRFCAFFRRKADSEEEREQKPRLLEDDTMLQSTKEVVRGSCSDYGSHEHIPFSADVVTGNEPLKVKPNVPAVVEVDEMTHGSSAFTMDACRDGHGGETRDSHMTILLHWLTSLIDDADINHELSFFVDIVCKDFEPYKGDLVEIEFVEQRASQSRKAILMKPLKHHHVNEVCVTRADGKTGVLEDSIFFTLDSLRLPCGYVPQPDDVVNVVAVQSIESQYFWRAVRMTPVQVSQGLSL</sequence>
<evidence type="ECO:0000313" key="5">
    <source>
        <dbReference type="Proteomes" id="UP001108280"/>
    </source>
</evidence>
<comment type="subcellular location">
    <subcellularLocation>
        <location evidence="1">Cytoplasm</location>
    </subcellularLocation>
</comment>
<dbReference type="AlphaFoldDB" id="A0A061HXY6"/>
<evidence type="ECO:0000313" key="6">
    <source>
        <dbReference type="RefSeq" id="XP_035306035.1"/>
    </source>
</evidence>
<evidence type="ECO:0000313" key="3">
    <source>
        <dbReference type="EMBL" id="ERE65458.1"/>
    </source>
</evidence>
<dbReference type="PANTHER" id="PTHR45418:SF4">
    <property type="entry name" value="CANCER_TESTIS ANTIGEN 55"/>
    <property type="match status" value="1"/>
</dbReference>
<dbReference type="GO" id="GO:0005737">
    <property type="term" value="C:cytoplasm"/>
    <property type="evidence" value="ECO:0007669"/>
    <property type="project" value="UniProtKB-SubCell"/>
</dbReference>
<dbReference type="PANTHER" id="PTHR45418">
    <property type="entry name" value="CANCER/TESTIS ANTIGEN 55"/>
    <property type="match status" value="1"/>
</dbReference>
<accession>A0A061HXY6</accession>
<keyword evidence="3" id="KW-0378">Hydrolase</keyword>
<keyword evidence="3" id="KW-0547">Nucleotide-binding</keyword>
<name>A0A061HXY6_CRIGR</name>
<evidence type="ECO:0000256" key="1">
    <source>
        <dbReference type="ARBA" id="ARBA00004496"/>
    </source>
</evidence>
<reference evidence="5" key="3">
    <citation type="journal article" date="2018" name="Biotechnol. Bioeng.">
        <title>A reference genome of the Chinese hamster based on a hybrid assembly strategy.</title>
        <authorList>
            <person name="Rupp O."/>
            <person name="MacDonald M.L."/>
            <person name="Li S."/>
            <person name="Dhiman H."/>
            <person name="Polson S."/>
            <person name="Griep S."/>
            <person name="Heffner K."/>
            <person name="Hernandez I."/>
            <person name="Brinkrolf K."/>
            <person name="Jadhav V."/>
            <person name="Samoudi M."/>
            <person name="Hao H."/>
            <person name="Kingham B."/>
            <person name="Goesmann A."/>
            <person name="Betenbaugh M.J."/>
            <person name="Lewis N.E."/>
            <person name="Borth N."/>
            <person name="Lee K.H."/>
        </authorList>
    </citation>
    <scope>NUCLEOTIDE SEQUENCE [LARGE SCALE GENOMIC DNA]</scope>
    <source>
        <strain evidence="5">17A/GY</strain>
    </source>
</reference>
<gene>
    <name evidence="6" type="primary">LOC100770524</name>
    <name evidence="3" type="ORF">H671_xg20219</name>
</gene>
<evidence type="ECO:0000313" key="4">
    <source>
        <dbReference type="Proteomes" id="UP000030759"/>
    </source>
</evidence>
<keyword evidence="3" id="KW-0347">Helicase</keyword>
<dbReference type="GO" id="GO:0004386">
    <property type="term" value="F:helicase activity"/>
    <property type="evidence" value="ECO:0007669"/>
    <property type="project" value="UniProtKB-KW"/>
</dbReference>
<keyword evidence="2" id="KW-0963">Cytoplasm</keyword>
<reference evidence="3" key="2">
    <citation type="submission" date="2013-03" db="EMBL/GenBank/DDBJ databases">
        <title>Chinese hamster genome sequenced from sorted chromosomes.</title>
        <authorList>
            <person name="Brinkrolf K."/>
            <person name="Rupp O."/>
            <person name="Laux H."/>
            <person name="Kollin F."/>
            <person name="Ernst W."/>
            <person name="Linke B."/>
            <person name="Kofler R."/>
            <person name="Romand S."/>
            <person name="Hesse F."/>
            <person name="Budach W.E."/>
            <person name="Galosy S."/>
            <person name="Muller D."/>
            <person name="Noll T."/>
            <person name="Wienberg J."/>
            <person name="Jostock T."/>
            <person name="Leonard M."/>
            <person name="Grillari J."/>
            <person name="Tauch A."/>
            <person name="Goesmann A."/>
            <person name="Helk B."/>
            <person name="Mott J.E."/>
            <person name="Puehler A."/>
            <person name="Borth N."/>
        </authorList>
    </citation>
    <scope>NUCLEOTIDE SEQUENCE</scope>
    <source>
        <strain evidence="3">17A/GY</strain>
    </source>
</reference>
<dbReference type="RefSeq" id="XP_035306035.1">
    <property type="nucleotide sequence ID" value="XM_035450144.1"/>
</dbReference>
<protein>
    <submittedName>
        <fullName evidence="6">Cancer/testis antigen 55</fullName>
    </submittedName>
    <submittedName>
        <fullName evidence="3">Putative helicase Mov10l1-like protein</fullName>
    </submittedName>
</protein>
<keyword evidence="3" id="KW-0067">ATP-binding</keyword>
<proteinExistence type="predicted"/>
<dbReference type="Proteomes" id="UP001108280">
    <property type="component" value="Chromosome X"/>
</dbReference>
<dbReference type="GeneID" id="100770524"/>
<dbReference type="Proteomes" id="UP000030759">
    <property type="component" value="Unassembled WGS sequence"/>
</dbReference>